<name>A0A813E9H4_POLGL</name>
<dbReference type="Proteomes" id="UP000654075">
    <property type="component" value="Unassembled WGS sequence"/>
</dbReference>
<feature type="non-terminal residue" evidence="1">
    <location>
        <position position="1"/>
    </location>
</feature>
<comment type="caution">
    <text evidence="1">The sequence shown here is derived from an EMBL/GenBank/DDBJ whole genome shotgun (WGS) entry which is preliminary data.</text>
</comment>
<reference evidence="1" key="1">
    <citation type="submission" date="2021-02" db="EMBL/GenBank/DDBJ databases">
        <authorList>
            <person name="Dougan E. K."/>
            <person name="Rhodes N."/>
            <person name="Thang M."/>
            <person name="Chan C."/>
        </authorList>
    </citation>
    <scope>NUCLEOTIDE SEQUENCE</scope>
</reference>
<proteinExistence type="predicted"/>
<organism evidence="1 2">
    <name type="scientific">Polarella glacialis</name>
    <name type="common">Dinoflagellate</name>
    <dbReference type="NCBI Taxonomy" id="89957"/>
    <lineage>
        <taxon>Eukaryota</taxon>
        <taxon>Sar</taxon>
        <taxon>Alveolata</taxon>
        <taxon>Dinophyceae</taxon>
        <taxon>Suessiales</taxon>
        <taxon>Suessiaceae</taxon>
        <taxon>Polarella</taxon>
    </lineage>
</organism>
<keyword evidence="2" id="KW-1185">Reference proteome</keyword>
<protein>
    <submittedName>
        <fullName evidence="1">Uncharacterized protein</fullName>
    </submittedName>
</protein>
<dbReference type="OrthoDB" id="435983at2759"/>
<evidence type="ECO:0000313" key="2">
    <source>
        <dbReference type="Proteomes" id="UP000654075"/>
    </source>
</evidence>
<evidence type="ECO:0000313" key="1">
    <source>
        <dbReference type="EMBL" id="CAE8598666.1"/>
    </source>
</evidence>
<dbReference type="EMBL" id="CAJNNV010010486">
    <property type="protein sequence ID" value="CAE8598666.1"/>
    <property type="molecule type" value="Genomic_DNA"/>
</dbReference>
<dbReference type="AlphaFoldDB" id="A0A813E9H4"/>
<accession>A0A813E9H4</accession>
<gene>
    <name evidence="1" type="ORF">PGLA1383_LOCUS17068</name>
</gene>
<sequence>DMARRRLGDAKFDVLLDEAEALAKKFKTRITKARGFFQSGNGIVWQVLPEGSVKGLHQDGSRIRDKVQVTGDDRLQIGPFVLDEKKTCSCIHWLRKDDPEKAWTWSRDNTLRSRIRIATGEPAVPAAAA</sequence>